<accession>A0ABP7QMR3</accession>
<keyword evidence="2" id="KW-1133">Transmembrane helix</keyword>
<feature type="region of interest" description="Disordered" evidence="1">
    <location>
        <begin position="514"/>
        <end position="547"/>
    </location>
</feature>
<feature type="transmembrane region" description="Helical" evidence="2">
    <location>
        <begin position="6"/>
        <end position="24"/>
    </location>
</feature>
<protein>
    <recommendedName>
        <fullName evidence="3">Peptidase M56 domain-containing protein</fullName>
    </recommendedName>
</protein>
<feature type="domain" description="Peptidase M56" evidence="3">
    <location>
        <begin position="163"/>
        <end position="259"/>
    </location>
</feature>
<gene>
    <name evidence="4" type="ORF">GCM10022210_40880</name>
</gene>
<evidence type="ECO:0000256" key="1">
    <source>
        <dbReference type="SAM" id="MobiDB-lite"/>
    </source>
</evidence>
<dbReference type="PANTHER" id="PTHR34978:SF3">
    <property type="entry name" value="SLR0241 PROTEIN"/>
    <property type="match status" value="1"/>
</dbReference>
<feature type="transmembrane region" description="Helical" evidence="2">
    <location>
        <begin position="272"/>
        <end position="290"/>
    </location>
</feature>
<organism evidence="4 5">
    <name type="scientific">Mucilaginibacter dorajii</name>
    <dbReference type="NCBI Taxonomy" id="692994"/>
    <lineage>
        <taxon>Bacteria</taxon>
        <taxon>Pseudomonadati</taxon>
        <taxon>Bacteroidota</taxon>
        <taxon>Sphingobacteriia</taxon>
        <taxon>Sphingobacteriales</taxon>
        <taxon>Sphingobacteriaceae</taxon>
        <taxon>Mucilaginibacter</taxon>
    </lineage>
</organism>
<dbReference type="InterPro" id="IPR052173">
    <property type="entry name" value="Beta-lactam_resp_regulator"/>
</dbReference>
<name>A0ABP7QMR3_9SPHI</name>
<evidence type="ECO:0000259" key="3">
    <source>
        <dbReference type="Pfam" id="PF05569"/>
    </source>
</evidence>
<evidence type="ECO:0000313" key="5">
    <source>
        <dbReference type="Proteomes" id="UP001500742"/>
    </source>
</evidence>
<dbReference type="Proteomes" id="UP001500742">
    <property type="component" value="Unassembled WGS sequence"/>
</dbReference>
<feature type="region of interest" description="Disordered" evidence="1">
    <location>
        <begin position="401"/>
        <end position="502"/>
    </location>
</feature>
<reference evidence="5" key="1">
    <citation type="journal article" date="2019" name="Int. J. Syst. Evol. Microbiol.">
        <title>The Global Catalogue of Microorganisms (GCM) 10K type strain sequencing project: providing services to taxonomists for standard genome sequencing and annotation.</title>
        <authorList>
            <consortium name="The Broad Institute Genomics Platform"/>
            <consortium name="The Broad Institute Genome Sequencing Center for Infectious Disease"/>
            <person name="Wu L."/>
            <person name="Ma J."/>
        </authorList>
    </citation>
    <scope>NUCLEOTIDE SEQUENCE [LARGE SCALE GENOMIC DNA]</scope>
    <source>
        <strain evidence="5">JCM 16601</strain>
    </source>
</reference>
<feature type="transmembrane region" description="Helical" evidence="2">
    <location>
        <begin position="97"/>
        <end position="118"/>
    </location>
</feature>
<keyword evidence="5" id="KW-1185">Reference proteome</keyword>
<dbReference type="RefSeq" id="WP_310504192.1">
    <property type="nucleotide sequence ID" value="NZ_BAAAZC010000028.1"/>
</dbReference>
<evidence type="ECO:0000313" key="4">
    <source>
        <dbReference type="EMBL" id="GAA3984726.1"/>
    </source>
</evidence>
<comment type="caution">
    <text evidence="4">The sequence shown here is derived from an EMBL/GenBank/DDBJ whole genome shotgun (WGS) entry which is preliminary data.</text>
</comment>
<keyword evidence="2" id="KW-0472">Membrane</keyword>
<feature type="transmembrane region" description="Helical" evidence="2">
    <location>
        <begin position="36"/>
        <end position="54"/>
    </location>
</feature>
<dbReference type="InterPro" id="IPR008756">
    <property type="entry name" value="Peptidase_M56"/>
</dbReference>
<sequence length="665" mass="73182">MNWLHYLIEANIYLAVFYACYCLFLNKETYYTLNRVYLLLSCILSFILPVVQIGTLKPAEKLPEITAISYNAVQNVRVVSTPAPQPATVHQITCDDVLWAVYIVGIAVLALLLFIKLFRLINLTTSGKTLIDNKYKLIDVEDTDTAFSFFNYLFIGTKTIGNDIIIQHELVHIRQKHSFDIVFIELIKIINWFNPIIYLLQISLKTVHEYIADEQTAAQRNDPLAYSTFLVDNAYGLTGSSVTHSFFNYNLLKKRIIMLNQKRSGRLARLKYLVAIPIFGGMLCASTLAFSKNYALIDLAPKHKTALETTVKAPKNAADTLSHTQIKSKAITGKGYKYEETGYLINNKTDFRVIITDKNGAQKEYYKSKASTTELAMLQEKYGYTFPKMLIFPKMPPPPPMPPAGIAPHKNLHRLPPPPPAPPVVSTDFKTPPPAAPVRSKGAKKIPPPPPPAPPVVSADFKTPPPPPPADPKASKDINKMPPPPPPAPPTGAVGLPLPPLPPVQLKNGKKGTKLVPAVAPGPDVKPVSPEPAVTPAEPTASPDVKPAAATLSPAAKIQATIATQPRNTFMVYGAKGKFEDKSSVIESTKISYMAKNDNEPQPLFIVNNQIVDKHLNKGQRLDITADKILLYDGFNPDKVAKLGNKAKNVVVEVIGDNKITIQNN</sequence>
<feature type="compositionally biased region" description="Pro residues" evidence="1">
    <location>
        <begin position="481"/>
        <end position="490"/>
    </location>
</feature>
<keyword evidence="2" id="KW-0812">Transmembrane</keyword>
<dbReference type="PANTHER" id="PTHR34978">
    <property type="entry name" value="POSSIBLE SENSOR-TRANSDUCER PROTEIN BLAR"/>
    <property type="match status" value="1"/>
</dbReference>
<dbReference type="EMBL" id="BAAAZC010000028">
    <property type="protein sequence ID" value="GAA3984726.1"/>
    <property type="molecule type" value="Genomic_DNA"/>
</dbReference>
<evidence type="ECO:0000256" key="2">
    <source>
        <dbReference type="SAM" id="Phobius"/>
    </source>
</evidence>
<feature type="compositionally biased region" description="Pro residues" evidence="1">
    <location>
        <begin position="446"/>
        <end position="455"/>
    </location>
</feature>
<proteinExistence type="predicted"/>
<dbReference type="Pfam" id="PF05569">
    <property type="entry name" value="Peptidase_M56"/>
    <property type="match status" value="1"/>
</dbReference>
<feature type="compositionally biased region" description="Low complexity" evidence="1">
    <location>
        <begin position="527"/>
        <end position="543"/>
    </location>
</feature>